<dbReference type="Proteomes" id="UP000807342">
    <property type="component" value="Unassembled WGS sequence"/>
</dbReference>
<evidence type="ECO:0000313" key="10">
    <source>
        <dbReference type="Proteomes" id="UP000807342"/>
    </source>
</evidence>
<sequence length="385" mass="43593">MVLQTEPSFTLHVWPGQWGLPSFDPTCLATVLYLQFTVPGEFSISECTNPDISPSGQLPLLVHDKFTISSLPSIIKYISGLKKSGDYDLDVSLTPSERSQKIAWTAHIESHFGNLVYYTYYSCISNWEKVIHPVLVGMYSVPQRYYVPGRIRASYKPRLESDGLWGQLQPEHEKKHPKKNKGVDSVKQDAKQAFTQAIEKEKIQDKAKEILGIYARLLEGKEFIYKGRPTTLDLILAAHTLLLVTPPFPDTTIKELAVEWYTTLDDHAKRIQSIAFGSDKSTFPVHSSRNSIWDLIPSRRVIKATRAEDSDQNPEDAEYEKLTLGFIGLAIGSVVTYFALMGSPIRVVVRRLDQDDGEEEDEGEEEEEEEAIEEVAQFGEFMDEE</sequence>
<keyword evidence="3" id="KW-1000">Mitochondrion outer membrane</keyword>
<feature type="region of interest" description="Disordered" evidence="7">
    <location>
        <begin position="167"/>
        <end position="186"/>
    </location>
</feature>
<proteinExistence type="predicted"/>
<evidence type="ECO:0000259" key="8">
    <source>
        <dbReference type="Pfam" id="PF10568"/>
    </source>
</evidence>
<comment type="subcellular location">
    <subcellularLocation>
        <location evidence="1">Mitochondrion outer membrane</location>
    </subcellularLocation>
</comment>
<evidence type="ECO:0000313" key="9">
    <source>
        <dbReference type="EMBL" id="KAF9454643.1"/>
    </source>
</evidence>
<evidence type="ECO:0000256" key="1">
    <source>
        <dbReference type="ARBA" id="ARBA00004294"/>
    </source>
</evidence>
<comment type="caution">
    <text evidence="9">The sequence shown here is derived from an EMBL/GenBank/DDBJ whole genome shotgun (WGS) entry which is preliminary data.</text>
</comment>
<reference evidence="9" key="1">
    <citation type="submission" date="2020-11" db="EMBL/GenBank/DDBJ databases">
        <authorList>
            <consortium name="DOE Joint Genome Institute"/>
            <person name="Ahrendt S."/>
            <person name="Riley R."/>
            <person name="Andreopoulos W."/>
            <person name="Labutti K."/>
            <person name="Pangilinan J."/>
            <person name="Ruiz-Duenas F.J."/>
            <person name="Barrasa J.M."/>
            <person name="Sanchez-Garcia M."/>
            <person name="Camarero S."/>
            <person name="Miyauchi S."/>
            <person name="Serrano A."/>
            <person name="Linde D."/>
            <person name="Babiker R."/>
            <person name="Drula E."/>
            <person name="Ayuso-Fernandez I."/>
            <person name="Pacheco R."/>
            <person name="Padilla G."/>
            <person name="Ferreira P."/>
            <person name="Barriuso J."/>
            <person name="Kellner H."/>
            <person name="Castanera R."/>
            <person name="Alfaro M."/>
            <person name="Ramirez L."/>
            <person name="Pisabarro A.G."/>
            <person name="Kuo A."/>
            <person name="Tritt A."/>
            <person name="Lipzen A."/>
            <person name="He G."/>
            <person name="Yan M."/>
            <person name="Ng V."/>
            <person name="Cullen D."/>
            <person name="Martin F."/>
            <person name="Rosso M.-N."/>
            <person name="Henrissat B."/>
            <person name="Hibbett D."/>
            <person name="Martinez A.T."/>
            <person name="Grigoriev I.V."/>
        </authorList>
    </citation>
    <scope>NUCLEOTIDE SEQUENCE</scope>
    <source>
        <strain evidence="9">MF-IS2</strain>
    </source>
</reference>
<feature type="region of interest" description="Disordered" evidence="7">
    <location>
        <begin position="353"/>
        <end position="385"/>
    </location>
</feature>
<dbReference type="GO" id="GO:0007005">
    <property type="term" value="P:mitochondrion organization"/>
    <property type="evidence" value="ECO:0007669"/>
    <property type="project" value="TreeGrafter"/>
</dbReference>
<evidence type="ECO:0000256" key="7">
    <source>
        <dbReference type="SAM" id="MobiDB-lite"/>
    </source>
</evidence>
<feature type="compositionally biased region" description="Acidic residues" evidence="7">
    <location>
        <begin position="355"/>
        <end position="373"/>
    </location>
</feature>
<dbReference type="AlphaFoldDB" id="A0A9P6CB25"/>
<evidence type="ECO:0000256" key="5">
    <source>
        <dbReference type="ARBA" id="ARBA00023128"/>
    </source>
</evidence>
<keyword evidence="10" id="KW-1185">Reference proteome</keyword>
<dbReference type="PANTHER" id="PTHR12289:SF41">
    <property type="entry name" value="FAILED AXON CONNECTIONS-RELATED"/>
    <property type="match status" value="1"/>
</dbReference>
<dbReference type="OrthoDB" id="5835136at2759"/>
<organism evidence="9 10">
    <name type="scientific">Macrolepiota fuliginosa MF-IS2</name>
    <dbReference type="NCBI Taxonomy" id="1400762"/>
    <lineage>
        <taxon>Eukaryota</taxon>
        <taxon>Fungi</taxon>
        <taxon>Dikarya</taxon>
        <taxon>Basidiomycota</taxon>
        <taxon>Agaricomycotina</taxon>
        <taxon>Agaricomycetes</taxon>
        <taxon>Agaricomycetidae</taxon>
        <taxon>Agaricales</taxon>
        <taxon>Agaricineae</taxon>
        <taxon>Agaricaceae</taxon>
        <taxon>Macrolepiota</taxon>
    </lineage>
</organism>
<evidence type="ECO:0000256" key="3">
    <source>
        <dbReference type="ARBA" id="ARBA00022787"/>
    </source>
</evidence>
<protein>
    <recommendedName>
        <fullName evidence="8">Mitochondrial outer membrane transport complex Sam37/metaxin N-terminal domain-containing protein</fullName>
    </recommendedName>
</protein>
<dbReference type="SUPFAM" id="SSF47616">
    <property type="entry name" value="GST C-terminal domain-like"/>
    <property type="match status" value="1"/>
</dbReference>
<feature type="domain" description="Mitochondrial outer membrane transport complex Sam37/metaxin N-terminal" evidence="8">
    <location>
        <begin position="27"/>
        <end position="152"/>
    </location>
</feature>
<evidence type="ECO:0000256" key="2">
    <source>
        <dbReference type="ARBA" id="ARBA00022448"/>
    </source>
</evidence>
<evidence type="ECO:0000256" key="4">
    <source>
        <dbReference type="ARBA" id="ARBA00022927"/>
    </source>
</evidence>
<dbReference type="Pfam" id="PF10568">
    <property type="entry name" value="Tom37"/>
    <property type="match status" value="1"/>
</dbReference>
<dbReference type="PANTHER" id="PTHR12289">
    <property type="entry name" value="METAXIN RELATED"/>
    <property type="match status" value="1"/>
</dbReference>
<dbReference type="InterPro" id="IPR050931">
    <property type="entry name" value="Mito_Protein_Transport_Metaxin"/>
</dbReference>
<accession>A0A9P6CB25</accession>
<name>A0A9P6CB25_9AGAR</name>
<keyword evidence="4" id="KW-0653">Protein transport</keyword>
<keyword evidence="6" id="KW-0472">Membrane</keyword>
<keyword evidence="2" id="KW-0813">Transport</keyword>
<dbReference type="GO" id="GO:0015031">
    <property type="term" value="P:protein transport"/>
    <property type="evidence" value="ECO:0007669"/>
    <property type="project" value="UniProtKB-KW"/>
</dbReference>
<evidence type="ECO:0000256" key="6">
    <source>
        <dbReference type="ARBA" id="ARBA00023136"/>
    </source>
</evidence>
<dbReference type="CDD" id="cd03078">
    <property type="entry name" value="GST_N_Metaxin1_like"/>
    <property type="match status" value="1"/>
</dbReference>
<dbReference type="GO" id="GO:0001401">
    <property type="term" value="C:SAM complex"/>
    <property type="evidence" value="ECO:0007669"/>
    <property type="project" value="InterPro"/>
</dbReference>
<dbReference type="InterPro" id="IPR036282">
    <property type="entry name" value="Glutathione-S-Trfase_C_sf"/>
</dbReference>
<gene>
    <name evidence="9" type="ORF">P691DRAFT_796183</name>
</gene>
<dbReference type="EMBL" id="MU151053">
    <property type="protein sequence ID" value="KAF9454643.1"/>
    <property type="molecule type" value="Genomic_DNA"/>
</dbReference>
<dbReference type="InterPro" id="IPR019564">
    <property type="entry name" value="Sam37/metaxin_N"/>
</dbReference>
<keyword evidence="5" id="KW-0496">Mitochondrion</keyword>